<dbReference type="SUPFAM" id="SSF48056">
    <property type="entry name" value="Di-copper centre-containing domain"/>
    <property type="match status" value="1"/>
</dbReference>
<dbReference type="PANTHER" id="PTHR11474">
    <property type="entry name" value="TYROSINASE FAMILY MEMBER"/>
    <property type="match status" value="1"/>
</dbReference>
<dbReference type="InterPro" id="IPR050316">
    <property type="entry name" value="Tyrosinase/Hemocyanin"/>
</dbReference>
<feature type="signal peptide" evidence="3">
    <location>
        <begin position="1"/>
        <end position="22"/>
    </location>
</feature>
<evidence type="ECO:0000256" key="3">
    <source>
        <dbReference type="SAM" id="SignalP"/>
    </source>
</evidence>
<evidence type="ECO:0000256" key="1">
    <source>
        <dbReference type="ARBA" id="ARBA00022723"/>
    </source>
</evidence>
<dbReference type="InterPro" id="IPR002227">
    <property type="entry name" value="Tyrosinase_Cu-bd"/>
</dbReference>
<dbReference type="Pfam" id="PF00264">
    <property type="entry name" value="Tyrosinase"/>
    <property type="match status" value="1"/>
</dbReference>
<keyword evidence="1" id="KW-0479">Metal-binding</keyword>
<organism evidence="6 7">
    <name type="scientific">Apiospora marii</name>
    <dbReference type="NCBI Taxonomy" id="335849"/>
    <lineage>
        <taxon>Eukaryota</taxon>
        <taxon>Fungi</taxon>
        <taxon>Dikarya</taxon>
        <taxon>Ascomycota</taxon>
        <taxon>Pezizomycotina</taxon>
        <taxon>Sordariomycetes</taxon>
        <taxon>Xylariomycetidae</taxon>
        <taxon>Amphisphaeriales</taxon>
        <taxon>Apiosporaceae</taxon>
        <taxon>Apiospora</taxon>
    </lineage>
</organism>
<feature type="chain" id="PRO_5046773261" description="Tyrosinase copper-binding domain-containing protein" evidence="3">
    <location>
        <begin position="23"/>
        <end position="391"/>
    </location>
</feature>
<dbReference type="EMBL" id="JAQQWI010000007">
    <property type="protein sequence ID" value="KAK8027933.1"/>
    <property type="molecule type" value="Genomic_DNA"/>
</dbReference>
<keyword evidence="7" id="KW-1185">Reference proteome</keyword>
<sequence length="391" mass="42859">MLWGSLLFPALVVLGHATGALARPAAGAIPRADSPCTDPVVRKEWRALSSEQQLSYIDAVKCMQSTPGKTAELYAGVKSLYDDFQALHISQTDNIHWVGFFLPWHRYFLWLYEQELKMACKYTAGVPSAQLLESRIDWTLDADTNAKFLASPVFDTVHGFGGNGGYVRDTGSSSNRPLGPSKLTHIAMASDDPTATGGGCLAEGPFADYQVSMGPGNSTAPNPHCLVRDINPGFVRQMLGRAENVQLLAQPDFWHFTRRIEGATIGNSCHSAGHGGVGGRAGEMSNPYSSPGDPLFYLHHGVLDKLWNEWQRKGCEWLTRGGETKKDWEARKTDMGGPDTQFAYPYNYFGTSPAYKNVTLDFEMNLGAIGGMKKISQAMDTMGGEFCYTYE</sequence>
<evidence type="ECO:0000313" key="6">
    <source>
        <dbReference type="EMBL" id="KAK8027933.1"/>
    </source>
</evidence>
<gene>
    <name evidence="6" type="ORF">PG991_004989</name>
</gene>
<evidence type="ECO:0000313" key="7">
    <source>
        <dbReference type="Proteomes" id="UP001396898"/>
    </source>
</evidence>
<evidence type="ECO:0000259" key="5">
    <source>
        <dbReference type="PROSITE" id="PS00498"/>
    </source>
</evidence>
<evidence type="ECO:0000256" key="2">
    <source>
        <dbReference type="ARBA" id="ARBA00023008"/>
    </source>
</evidence>
<keyword evidence="3" id="KW-0732">Signal</keyword>
<accession>A0ABR1S822</accession>
<feature type="domain" description="Tyrosinase copper-binding" evidence="4">
    <location>
        <begin position="96"/>
        <end position="113"/>
    </location>
</feature>
<keyword evidence="2" id="KW-0186">Copper</keyword>
<dbReference type="PROSITE" id="PS00498">
    <property type="entry name" value="TYROSINASE_2"/>
    <property type="match status" value="1"/>
</dbReference>
<comment type="caution">
    <text evidence="6">The sequence shown here is derived from an EMBL/GenBank/DDBJ whole genome shotgun (WGS) entry which is preliminary data.</text>
</comment>
<name>A0ABR1S822_9PEZI</name>
<dbReference type="Proteomes" id="UP001396898">
    <property type="component" value="Unassembled WGS sequence"/>
</dbReference>
<dbReference type="PANTHER" id="PTHR11474:SF126">
    <property type="entry name" value="TYROSINASE-LIKE PROTEIN TYR-1-RELATED"/>
    <property type="match status" value="1"/>
</dbReference>
<dbReference type="PROSITE" id="PS00497">
    <property type="entry name" value="TYROSINASE_1"/>
    <property type="match status" value="1"/>
</dbReference>
<feature type="domain" description="Tyrosinase copper-binding" evidence="5">
    <location>
        <begin position="293"/>
        <end position="304"/>
    </location>
</feature>
<dbReference type="PRINTS" id="PR00092">
    <property type="entry name" value="TYROSINASE"/>
</dbReference>
<evidence type="ECO:0000259" key="4">
    <source>
        <dbReference type="PROSITE" id="PS00497"/>
    </source>
</evidence>
<dbReference type="InterPro" id="IPR008922">
    <property type="entry name" value="Di-copper_centre_dom_sf"/>
</dbReference>
<proteinExistence type="predicted"/>
<reference evidence="6 7" key="1">
    <citation type="submission" date="2023-01" db="EMBL/GenBank/DDBJ databases">
        <title>Analysis of 21 Apiospora genomes using comparative genomics revels a genus with tremendous synthesis potential of carbohydrate active enzymes and secondary metabolites.</title>
        <authorList>
            <person name="Sorensen T."/>
        </authorList>
    </citation>
    <scope>NUCLEOTIDE SEQUENCE [LARGE SCALE GENOMIC DNA]</scope>
    <source>
        <strain evidence="6 7">CBS 20057</strain>
    </source>
</reference>
<protein>
    <recommendedName>
        <fullName evidence="4 5">Tyrosinase copper-binding domain-containing protein</fullName>
    </recommendedName>
</protein>
<dbReference type="Gene3D" id="1.10.1280.10">
    <property type="entry name" value="Di-copper center containing domain from catechol oxidase"/>
    <property type="match status" value="1"/>
</dbReference>